<gene>
    <name evidence="1" type="ORF">HDK90DRAFT_141598</name>
</gene>
<dbReference type="Proteomes" id="UP001492380">
    <property type="component" value="Unassembled WGS sequence"/>
</dbReference>
<evidence type="ECO:0000313" key="2">
    <source>
        <dbReference type="Proteomes" id="UP001492380"/>
    </source>
</evidence>
<comment type="caution">
    <text evidence="1">The sequence shown here is derived from an EMBL/GenBank/DDBJ whole genome shotgun (WGS) entry which is preliminary data.</text>
</comment>
<sequence>MPLTRPSSILSHPPSLAYLPISLTAARFLHPAICTSCLDRMDPPPSHTDHRQTRHRRDLPTGRPVLHCLTSSLDAQWLAPACLSACGKCMDGQSHVEWRGKVWIGRRLKIERREVGPDATGLEWTKLGRMHFWVVACFCLALCGSSRGMERCGQVLLSLSASLYAIVDGHGVITSSWS</sequence>
<accession>A0ABR1YZ64</accession>
<dbReference type="EMBL" id="JBBWRZ010000002">
    <property type="protein sequence ID" value="KAK8243982.1"/>
    <property type="molecule type" value="Genomic_DNA"/>
</dbReference>
<keyword evidence="2" id="KW-1185">Reference proteome</keyword>
<evidence type="ECO:0000313" key="1">
    <source>
        <dbReference type="EMBL" id="KAK8243982.1"/>
    </source>
</evidence>
<proteinExistence type="predicted"/>
<protein>
    <submittedName>
        <fullName evidence="1">Uncharacterized protein</fullName>
    </submittedName>
</protein>
<organism evidence="1 2">
    <name type="scientific">Phyllosticta capitalensis</name>
    <dbReference type="NCBI Taxonomy" id="121624"/>
    <lineage>
        <taxon>Eukaryota</taxon>
        <taxon>Fungi</taxon>
        <taxon>Dikarya</taxon>
        <taxon>Ascomycota</taxon>
        <taxon>Pezizomycotina</taxon>
        <taxon>Dothideomycetes</taxon>
        <taxon>Dothideomycetes incertae sedis</taxon>
        <taxon>Botryosphaeriales</taxon>
        <taxon>Phyllostictaceae</taxon>
        <taxon>Phyllosticta</taxon>
    </lineage>
</organism>
<reference evidence="1 2" key="1">
    <citation type="submission" date="2024-04" db="EMBL/GenBank/DDBJ databases">
        <title>Phyllosticta paracitricarpa is synonymous to the EU quarantine fungus P. citricarpa based on phylogenomic analyses.</title>
        <authorList>
            <consortium name="Lawrence Berkeley National Laboratory"/>
            <person name="Van Ingen-Buijs V.A."/>
            <person name="Van Westerhoven A.C."/>
            <person name="Haridas S."/>
            <person name="Skiadas P."/>
            <person name="Martin F."/>
            <person name="Groenewald J.Z."/>
            <person name="Crous P.W."/>
            <person name="Seidl M.F."/>
        </authorList>
    </citation>
    <scope>NUCLEOTIDE SEQUENCE [LARGE SCALE GENOMIC DNA]</scope>
    <source>
        <strain evidence="1 2">CBS 123374</strain>
    </source>
</reference>
<name>A0ABR1YZ64_9PEZI</name>